<dbReference type="GeneTree" id="ENSGT00940000163794"/>
<dbReference type="KEGG" id="xtr:100127805"/>
<dbReference type="Bgee" id="ENSXETG00000033236">
    <property type="expression patterns" value="Expressed in mesonephros and 5 other cell types or tissues"/>
</dbReference>
<dbReference type="CDD" id="cd02440">
    <property type="entry name" value="AdoMet_MTases"/>
    <property type="match status" value="1"/>
</dbReference>
<dbReference type="PANTHER" id="PTHR44942:SF12">
    <property type="entry name" value="S-ADENOSYLMETHIONINE-DEPENDENT METHYLTRANSFERASE CRG1 ISOFORM X2-RELATED"/>
    <property type="match status" value="1"/>
</dbReference>
<dbReference type="FunFam" id="3.40.50.150:FF:000370">
    <property type="entry name" value="Si:ch211-93g23.2"/>
    <property type="match status" value="1"/>
</dbReference>
<dbReference type="GO" id="GO:0032259">
    <property type="term" value="P:methylation"/>
    <property type="evidence" value="ECO:0007669"/>
    <property type="project" value="UniProtKB-KW"/>
</dbReference>
<accession>A0A6I8PYW9</accession>
<dbReference type="AlphaFoldDB" id="A0A6I8PYW9"/>
<dbReference type="PANTHER" id="PTHR44942">
    <property type="entry name" value="METHYLTRANSF_11 DOMAIN-CONTAINING PROTEIN"/>
    <property type="match status" value="1"/>
</dbReference>
<dbReference type="RefSeq" id="XP_002937487.2">
    <property type="nucleotide sequence ID" value="XM_002937441.4"/>
</dbReference>
<dbReference type="GO" id="GO:0008757">
    <property type="term" value="F:S-adenosylmethionine-dependent methyltransferase activity"/>
    <property type="evidence" value="ECO:0007669"/>
    <property type="project" value="InterPro"/>
</dbReference>
<keyword evidence="4" id="KW-0489">Methyltransferase</keyword>
<dbReference type="GeneID" id="100127805"/>
<dbReference type="InterPro" id="IPR029063">
    <property type="entry name" value="SAM-dependent_MTases_sf"/>
</dbReference>
<sequence length="271" mass="30769">MATRLFEGKSHASHYQKYRLSPPQKIQDLILNYLGNRLKKPFGLAVDVGCGTGQTSRSLVPYFQKVLGTDISEAQIEQANHADGFPNLVYRVSAAEEIPAENASVDLITACAAVHWFDIEKFLKEADRVLKPCGCLAFFTYLPNMEVHYKHQSQQLTQVITELQDVLSPYVHEKVQHVISGYKDIFNAIPYTDKKRVENIDSKISMSLKDMLGLIQTFSMYQTFLSFEPEKAKDLVKTTEQRFLEIMQVSSSEEIIELRLNNVCVLASKPE</sequence>
<reference evidence="2" key="2">
    <citation type="submission" date="2020-05" db="UniProtKB">
        <authorList>
            <consortium name="Ensembl"/>
        </authorList>
    </citation>
    <scope>IDENTIFICATION</scope>
</reference>
<evidence type="ECO:0000313" key="2">
    <source>
        <dbReference type="Ensembl" id="ENSXETP00000061511"/>
    </source>
</evidence>
<dbReference type="Ensembl" id="ENSXETT00000063679">
    <property type="protein sequence ID" value="ENSXETP00000061511"/>
    <property type="gene ID" value="ENSXETG00000033236"/>
</dbReference>
<evidence type="ECO:0000313" key="4">
    <source>
        <dbReference type="RefSeq" id="XP_002937487.2"/>
    </source>
</evidence>
<proteinExistence type="predicted"/>
<feature type="domain" description="Methyltransferase type 11" evidence="1">
    <location>
        <begin position="46"/>
        <end position="138"/>
    </location>
</feature>
<dbReference type="InterPro" id="IPR051052">
    <property type="entry name" value="Diverse_substrate_MTase"/>
</dbReference>
<dbReference type="AGR" id="Xenbase:XB-GENE-5885670"/>
<protein>
    <submittedName>
        <fullName evidence="4">Methyltransferase DDB_G0268948 isoform X1</fullName>
    </submittedName>
    <submittedName>
        <fullName evidence="2">Putative methyltransferase DDB_G0268948</fullName>
    </submittedName>
</protein>
<reference evidence="4" key="3">
    <citation type="submission" date="2025-04" db="UniProtKB">
        <authorList>
            <consortium name="RefSeq"/>
        </authorList>
    </citation>
    <scope>IDENTIFICATION</scope>
    <source>
        <strain evidence="4">Nigerian</strain>
        <tissue evidence="4">Liver and blood</tissue>
    </source>
</reference>
<reference evidence="2" key="1">
    <citation type="journal article" date="2010" name="Science">
        <title>The genome of the Western clawed frog Xenopus tropicalis.</title>
        <authorList>
            <person name="Hellsten U."/>
            <person name="Harland R.M."/>
            <person name="Gilchrist M.J."/>
            <person name="Hendrix D."/>
            <person name="Jurka J."/>
            <person name="Kapitonov V."/>
            <person name="Ovcharenko I."/>
            <person name="Putnam N.H."/>
            <person name="Shu S."/>
            <person name="Taher L."/>
            <person name="Blitz I.L."/>
            <person name="Blumberg B."/>
            <person name="Dichmann D.S."/>
            <person name="Dubchak I."/>
            <person name="Amaya E."/>
            <person name="Detter J.C."/>
            <person name="Fletcher R."/>
            <person name="Gerhard D.S."/>
            <person name="Goodstein D."/>
            <person name="Graves T."/>
            <person name="Grigoriev I.V."/>
            <person name="Grimwood J."/>
            <person name="Kawashima T."/>
            <person name="Lindquist E."/>
            <person name="Lucas S.M."/>
            <person name="Mead P.E."/>
            <person name="Mitros T."/>
            <person name="Ogino H."/>
            <person name="Ohta Y."/>
            <person name="Poliakov A.V."/>
            <person name="Pollet N."/>
            <person name="Robert J."/>
            <person name="Salamov A."/>
            <person name="Sater A.K."/>
            <person name="Schmutz J."/>
            <person name="Terry A."/>
            <person name="Vize P.D."/>
            <person name="Warren W.C."/>
            <person name="Wells D."/>
            <person name="Wills A."/>
            <person name="Wilson R.K."/>
            <person name="Zimmerman L.B."/>
            <person name="Zorn A.M."/>
            <person name="Grainger R."/>
            <person name="Grammer T."/>
            <person name="Khokha M.K."/>
            <person name="Richardson P.M."/>
            <person name="Rokhsar D.S."/>
        </authorList>
    </citation>
    <scope>NUCLEOTIDE SEQUENCE [LARGE SCALE GENOMIC DNA]</scope>
    <source>
        <strain evidence="2">Nigerian</strain>
    </source>
</reference>
<organism evidence="2">
    <name type="scientific">Xenopus tropicalis</name>
    <name type="common">Western clawed frog</name>
    <name type="synonym">Silurana tropicalis</name>
    <dbReference type="NCBI Taxonomy" id="8364"/>
    <lineage>
        <taxon>Eukaryota</taxon>
        <taxon>Metazoa</taxon>
        <taxon>Chordata</taxon>
        <taxon>Craniata</taxon>
        <taxon>Vertebrata</taxon>
        <taxon>Euteleostomi</taxon>
        <taxon>Amphibia</taxon>
        <taxon>Batrachia</taxon>
        <taxon>Anura</taxon>
        <taxon>Pipoidea</taxon>
        <taxon>Pipidae</taxon>
        <taxon>Xenopodinae</taxon>
        <taxon>Xenopus</taxon>
        <taxon>Silurana</taxon>
    </lineage>
</organism>
<keyword evidence="4" id="KW-0808">Transferase</keyword>
<evidence type="ECO:0000259" key="1">
    <source>
        <dbReference type="Pfam" id="PF08241"/>
    </source>
</evidence>
<dbReference type="Pfam" id="PF08241">
    <property type="entry name" value="Methyltransf_11"/>
    <property type="match status" value="1"/>
</dbReference>
<dbReference type="CTD" id="100127805"/>
<gene>
    <name evidence="2 5" type="primary">XB5885669</name>
    <name evidence="4" type="synonym">LOC100127805</name>
</gene>
<name>A0A6I8PYW9_XENTR</name>
<dbReference type="SUPFAM" id="SSF53335">
    <property type="entry name" value="S-adenosyl-L-methionine-dependent methyltransferases"/>
    <property type="match status" value="1"/>
</dbReference>
<dbReference type="InterPro" id="IPR013216">
    <property type="entry name" value="Methyltransf_11"/>
</dbReference>
<dbReference type="OMA" id="FSAVHWF"/>
<evidence type="ECO:0000313" key="3">
    <source>
        <dbReference type="Proteomes" id="UP000008143"/>
    </source>
</evidence>
<dbReference type="Gene3D" id="3.40.50.150">
    <property type="entry name" value="Vaccinia Virus protein VP39"/>
    <property type="match status" value="1"/>
</dbReference>
<dbReference type="Xenbase" id="XB-GENE-5885670">
    <property type="gene designation" value="XB5885669"/>
</dbReference>
<dbReference type="Proteomes" id="UP000008143">
    <property type="component" value="Chromosome 9"/>
</dbReference>
<dbReference type="OrthoDB" id="506498at2759"/>
<keyword evidence="3" id="KW-1185">Reference proteome</keyword>
<evidence type="ECO:0000313" key="5">
    <source>
        <dbReference type="Xenbase" id="XB-GENE-5885670"/>
    </source>
</evidence>